<keyword evidence="7 9" id="KW-0472">Membrane</keyword>
<name>A0A1U7EVZ2_NATPD</name>
<keyword evidence="3 9" id="KW-0812">Transmembrane</keyword>
<dbReference type="PANTHER" id="PTHR31412:SF0">
    <property type="entry name" value="ZINC METALLOPROTEASE EGY1, CHLOROPLASTIC-RELATED"/>
    <property type="match status" value="1"/>
</dbReference>
<feature type="transmembrane region" description="Helical" evidence="9">
    <location>
        <begin position="361"/>
        <end position="383"/>
    </location>
</feature>
<dbReference type="Pfam" id="PF02163">
    <property type="entry name" value="Peptidase_M50"/>
    <property type="match status" value="1"/>
</dbReference>
<dbReference type="STRING" id="348780.NP_2278A"/>
<evidence type="ECO:0000256" key="8">
    <source>
        <dbReference type="SAM" id="MobiDB-lite"/>
    </source>
</evidence>
<dbReference type="GeneID" id="3701399"/>
<feature type="region of interest" description="Disordered" evidence="8">
    <location>
        <begin position="1"/>
        <end position="22"/>
    </location>
</feature>
<dbReference type="KEGG" id="nph:NP_2278A"/>
<evidence type="ECO:0000313" key="11">
    <source>
        <dbReference type="EMBL" id="CAI49230.1"/>
    </source>
</evidence>
<feature type="transmembrane region" description="Helical" evidence="9">
    <location>
        <begin position="168"/>
        <end position="186"/>
    </location>
</feature>
<dbReference type="EC" id="3.4.24.-" evidence="11"/>
<feature type="transmembrane region" description="Helical" evidence="9">
    <location>
        <begin position="330"/>
        <end position="349"/>
    </location>
</feature>
<dbReference type="OrthoDB" id="19110at2157"/>
<keyword evidence="6 9" id="KW-1133">Transmembrane helix</keyword>
<organism evidence="11 12">
    <name type="scientific">Natronomonas pharaonis (strain ATCC 35678 / DSM 2160 / CIP 103997 / JCM 8858 / NBRC 14720 / NCIMB 2260 / Gabara)</name>
    <name type="common">Halobacterium pharaonis</name>
    <dbReference type="NCBI Taxonomy" id="348780"/>
    <lineage>
        <taxon>Archaea</taxon>
        <taxon>Methanobacteriati</taxon>
        <taxon>Methanobacteriota</taxon>
        <taxon>Stenosarchaea group</taxon>
        <taxon>Halobacteria</taxon>
        <taxon>Halobacteriales</taxon>
        <taxon>Natronomonadaceae</taxon>
        <taxon>Natronomonas</taxon>
    </lineage>
</organism>
<feature type="transmembrane region" description="Helical" evidence="9">
    <location>
        <begin position="306"/>
        <end position="324"/>
    </location>
</feature>
<feature type="transmembrane region" description="Helical" evidence="9">
    <location>
        <begin position="198"/>
        <end position="220"/>
    </location>
</feature>
<dbReference type="CDD" id="cd06160">
    <property type="entry name" value="S2P-M50_like_2"/>
    <property type="match status" value="1"/>
</dbReference>
<keyword evidence="11" id="KW-0482">Metalloprotease</keyword>
<keyword evidence="4 11" id="KW-0378">Hydrolase</keyword>
<keyword evidence="2" id="KW-0645">Protease</keyword>
<feature type="transmembrane region" description="Helical" evidence="9">
    <location>
        <begin position="265"/>
        <end position="285"/>
    </location>
</feature>
<evidence type="ECO:0000256" key="1">
    <source>
        <dbReference type="ARBA" id="ARBA00004141"/>
    </source>
</evidence>
<evidence type="ECO:0000313" key="12">
    <source>
        <dbReference type="Proteomes" id="UP000002698"/>
    </source>
</evidence>
<sequence length="388" mass="41698">MDTDQSVAGDGPSPESLLPAFRTTDVERRDDGSIVYYGRPQMDSDSLERHVWPQFRDHGYEVRFDVVVDSTPDPITGVEVGQRRQALVAEPRRVGVDGVPWTNVVMFVATVLTTLYAGTIWYYQPVGGPLDLLAGWPFAAAVLGVLAVHELGHYALSRYHDVQASLPYFIPVPTFIGTFGAVISMKGRIPDREALFDIGVSGPLAGLVAAVAVAVVGLHLDPVEVPQRVLEAEEAVEIELGYPPLLEFLAWATGQQLTYEDPTVVANPVIFGAWVGLFVTFLNLIPVGQLDGGHVVRSMFGERAESVAAVVPVGLFGLAAYLFISGTSSNASVLWAFWGLIALVLSYVGHAEPVFDEPLGTPRMAVGAITFVLGVLCFTPVPIELVGA</sequence>
<dbReference type="InterPro" id="IPR008915">
    <property type="entry name" value="Peptidase_M50"/>
</dbReference>
<evidence type="ECO:0000256" key="7">
    <source>
        <dbReference type="ARBA" id="ARBA00023136"/>
    </source>
</evidence>
<evidence type="ECO:0000256" key="5">
    <source>
        <dbReference type="ARBA" id="ARBA00022946"/>
    </source>
</evidence>
<dbReference type="EnsemblBacteria" id="CAI49230">
    <property type="protein sequence ID" value="CAI49230"/>
    <property type="gene ID" value="NP_2278A"/>
</dbReference>
<dbReference type="GO" id="GO:0006508">
    <property type="term" value="P:proteolysis"/>
    <property type="evidence" value="ECO:0007669"/>
    <property type="project" value="UniProtKB-KW"/>
</dbReference>
<evidence type="ECO:0000259" key="10">
    <source>
        <dbReference type="Pfam" id="PF02163"/>
    </source>
</evidence>
<evidence type="ECO:0000256" key="6">
    <source>
        <dbReference type="ARBA" id="ARBA00022989"/>
    </source>
</evidence>
<feature type="transmembrane region" description="Helical" evidence="9">
    <location>
        <begin position="130"/>
        <end position="148"/>
    </location>
</feature>
<comment type="subcellular location">
    <subcellularLocation>
        <location evidence="1">Membrane</location>
        <topology evidence="1">Multi-pass membrane protein</topology>
    </subcellularLocation>
</comment>
<evidence type="ECO:0000256" key="3">
    <source>
        <dbReference type="ARBA" id="ARBA00022692"/>
    </source>
</evidence>
<feature type="transmembrane region" description="Helical" evidence="9">
    <location>
        <begin position="101"/>
        <end position="123"/>
    </location>
</feature>
<dbReference type="HOGENOM" id="CLU_028221_0_1_2"/>
<reference evidence="11 12" key="1">
    <citation type="journal article" date="2005" name="Genome Res.">
        <title>Living with two extremes: conclusions from the genome sequence of Natronomonas pharaonis.</title>
        <authorList>
            <person name="Falb M."/>
            <person name="Pfeiffer F."/>
            <person name="Palm P."/>
            <person name="Rodewald K."/>
            <person name="Hickmann V."/>
            <person name="Tittor J."/>
            <person name="Oesterhelt D."/>
        </authorList>
    </citation>
    <scope>NUCLEOTIDE SEQUENCE [LARGE SCALE GENOMIC DNA]</scope>
    <source>
        <strain evidence="12">ATCC 35678 / DSM 2160 / CIP 103997 / JCM 8858 / NBRC 14720 / NCIMB 2260 / Gabara</strain>
    </source>
</reference>
<gene>
    <name evidence="11" type="ordered locus">NP_2278A</name>
</gene>
<dbReference type="EMBL" id="CR936257">
    <property type="protein sequence ID" value="CAI49230.1"/>
    <property type="molecule type" value="Genomic_DNA"/>
</dbReference>
<protein>
    <submittedName>
        <fullName evidence="11">M50 family metalloprotease</fullName>
        <ecNumber evidence="11">3.4.24.-</ecNumber>
    </submittedName>
</protein>
<accession>A0A1U7EVZ2</accession>
<dbReference type="AlphaFoldDB" id="A0A1U7EVZ2"/>
<proteinExistence type="predicted"/>
<keyword evidence="5" id="KW-0809">Transit peptide</keyword>
<dbReference type="RefSeq" id="WP_011322857.1">
    <property type="nucleotide sequence ID" value="NC_007426.1"/>
</dbReference>
<dbReference type="PANTHER" id="PTHR31412">
    <property type="entry name" value="ZINC METALLOPROTEASE EGY1"/>
    <property type="match status" value="1"/>
</dbReference>
<dbReference type="eggNOG" id="arCOG00609">
    <property type="taxonomic scope" value="Archaea"/>
</dbReference>
<evidence type="ECO:0000256" key="9">
    <source>
        <dbReference type="SAM" id="Phobius"/>
    </source>
</evidence>
<evidence type="ECO:0000256" key="2">
    <source>
        <dbReference type="ARBA" id="ARBA00022670"/>
    </source>
</evidence>
<dbReference type="GO" id="GO:0008237">
    <property type="term" value="F:metallopeptidase activity"/>
    <property type="evidence" value="ECO:0007669"/>
    <property type="project" value="UniProtKB-KW"/>
</dbReference>
<keyword evidence="12" id="KW-1185">Reference proteome</keyword>
<dbReference type="InterPro" id="IPR044838">
    <property type="entry name" value="EGY1-like"/>
</dbReference>
<feature type="domain" description="Peptidase M50" evidence="10">
    <location>
        <begin position="138"/>
        <end position="305"/>
    </location>
</feature>
<dbReference type="Proteomes" id="UP000002698">
    <property type="component" value="Chromosome"/>
</dbReference>
<dbReference type="GO" id="GO:0016020">
    <property type="term" value="C:membrane"/>
    <property type="evidence" value="ECO:0007669"/>
    <property type="project" value="UniProtKB-SubCell"/>
</dbReference>
<evidence type="ECO:0000256" key="4">
    <source>
        <dbReference type="ARBA" id="ARBA00022801"/>
    </source>
</evidence>